<feature type="coiled-coil region" evidence="11">
    <location>
        <begin position="230"/>
        <end position="257"/>
    </location>
</feature>
<keyword evidence="7 11" id="KW-0175">Coiled coil</keyword>
<dbReference type="EMBL" id="CALNXK010000018">
    <property type="protein sequence ID" value="CAH3105515.1"/>
    <property type="molecule type" value="Genomic_DNA"/>
</dbReference>
<evidence type="ECO:0000256" key="11">
    <source>
        <dbReference type="SAM" id="Coils"/>
    </source>
</evidence>
<dbReference type="Pfam" id="PF03357">
    <property type="entry name" value="Snf7"/>
    <property type="match status" value="1"/>
</dbReference>
<feature type="region of interest" description="Disordered" evidence="12">
    <location>
        <begin position="430"/>
        <end position="455"/>
    </location>
</feature>
<evidence type="ECO:0000313" key="14">
    <source>
        <dbReference type="EMBL" id="CAH3105515.1"/>
    </source>
</evidence>
<dbReference type="InterPro" id="IPR005024">
    <property type="entry name" value="Snf7_fam"/>
</dbReference>
<name>A0ABN8NIG3_9CNID</name>
<evidence type="ECO:0000256" key="7">
    <source>
        <dbReference type="ARBA" id="ARBA00023054"/>
    </source>
</evidence>
<comment type="similarity">
    <text evidence="3">Belongs to the SNF7 family.</text>
</comment>
<comment type="caution">
    <text evidence="14">The sequence shown here is derived from an EMBL/GenBank/DDBJ whole genome shotgun (WGS) entry which is preliminary data.</text>
</comment>
<evidence type="ECO:0000256" key="12">
    <source>
        <dbReference type="SAM" id="MobiDB-lite"/>
    </source>
</evidence>
<keyword evidence="4" id="KW-0813">Transport</keyword>
<evidence type="ECO:0000256" key="9">
    <source>
        <dbReference type="ARBA" id="ARBA00041077"/>
    </source>
</evidence>
<dbReference type="InterPro" id="IPR057471">
    <property type="entry name" value="CHMP7_WHD"/>
</dbReference>
<dbReference type="Pfam" id="PF25880">
    <property type="entry name" value="WHD_CHMP7_1st"/>
    <property type="match status" value="1"/>
</dbReference>
<protein>
    <recommendedName>
        <fullName evidence="9">Charged multivesicular body protein 7</fullName>
    </recommendedName>
    <alternativeName>
        <fullName evidence="10">Chromatin-modifying protein 7</fullName>
    </alternativeName>
</protein>
<evidence type="ECO:0000256" key="4">
    <source>
        <dbReference type="ARBA" id="ARBA00022448"/>
    </source>
</evidence>
<feature type="compositionally biased region" description="Basic and acidic residues" evidence="12">
    <location>
        <begin position="446"/>
        <end position="455"/>
    </location>
</feature>
<evidence type="ECO:0000256" key="3">
    <source>
        <dbReference type="ARBA" id="ARBA00006190"/>
    </source>
</evidence>
<comment type="subcellular location">
    <subcellularLocation>
        <location evidence="2">Cytoplasm</location>
    </subcellularLocation>
    <subcellularLocation>
        <location evidence="1">Nucleus envelope</location>
    </subcellularLocation>
</comment>
<keyword evidence="8" id="KW-0539">Nucleus</keyword>
<gene>
    <name evidence="14" type="ORF">PLOB_00013719</name>
</gene>
<evidence type="ECO:0000256" key="6">
    <source>
        <dbReference type="ARBA" id="ARBA00022927"/>
    </source>
</evidence>
<evidence type="ECO:0000256" key="8">
    <source>
        <dbReference type="ARBA" id="ARBA00023242"/>
    </source>
</evidence>
<feature type="compositionally biased region" description="Polar residues" evidence="12">
    <location>
        <begin position="402"/>
        <end position="415"/>
    </location>
</feature>
<evidence type="ECO:0000256" key="10">
    <source>
        <dbReference type="ARBA" id="ARBA00041629"/>
    </source>
</evidence>
<proteinExistence type="inferred from homology"/>
<organism evidence="14 15">
    <name type="scientific">Porites lobata</name>
    <dbReference type="NCBI Taxonomy" id="104759"/>
    <lineage>
        <taxon>Eukaryota</taxon>
        <taxon>Metazoa</taxon>
        <taxon>Cnidaria</taxon>
        <taxon>Anthozoa</taxon>
        <taxon>Hexacorallia</taxon>
        <taxon>Scleractinia</taxon>
        <taxon>Fungiina</taxon>
        <taxon>Poritidae</taxon>
        <taxon>Porites</taxon>
    </lineage>
</organism>
<evidence type="ECO:0000259" key="13">
    <source>
        <dbReference type="Pfam" id="PF25239"/>
    </source>
</evidence>
<keyword evidence="15" id="KW-1185">Reference proteome</keyword>
<feature type="domain" description="CHMP7 winged helix" evidence="13">
    <location>
        <begin position="145"/>
        <end position="213"/>
    </location>
</feature>
<keyword evidence="6" id="KW-0653">Protein transport</keyword>
<accession>A0ABN8NIG3</accession>
<keyword evidence="5" id="KW-0963">Cytoplasm</keyword>
<evidence type="ECO:0000256" key="1">
    <source>
        <dbReference type="ARBA" id="ARBA00004259"/>
    </source>
</evidence>
<evidence type="ECO:0000256" key="2">
    <source>
        <dbReference type="ARBA" id="ARBA00004496"/>
    </source>
</evidence>
<dbReference type="Pfam" id="PF25239">
    <property type="entry name" value="WHD_CHMP7"/>
    <property type="match status" value="1"/>
</dbReference>
<dbReference type="Gene3D" id="6.10.140.1230">
    <property type="match status" value="1"/>
</dbReference>
<dbReference type="PANTHER" id="PTHR22761:SF21">
    <property type="entry name" value="CHARGED MULTIVESICULAR BODY PROTEIN 7"/>
    <property type="match status" value="1"/>
</dbReference>
<dbReference type="Proteomes" id="UP001159405">
    <property type="component" value="Unassembled WGS sequence"/>
</dbReference>
<evidence type="ECO:0000256" key="5">
    <source>
        <dbReference type="ARBA" id="ARBA00022490"/>
    </source>
</evidence>
<dbReference type="PANTHER" id="PTHR22761">
    <property type="entry name" value="CHARGED MULTIVESICULAR BODY PROTEIN"/>
    <property type="match status" value="1"/>
</dbReference>
<evidence type="ECO:0000313" key="15">
    <source>
        <dbReference type="Proteomes" id="UP001159405"/>
    </source>
</evidence>
<sequence length="455" mass="51258">MAEKQFLPTDWADDDRMNFMFSAFPESREVNPKHWDSKLHYWSKAILDGCKHHGDICIDLTTLKRRFSRNGLTPLGLDNVLKELLQQGKIERKEEFINCAREGWLSWSYGFAKRSFQWSVGFVWEGSSDIKLDGHEQFVLVDDAKEKAQWILKQHYDRVECETTDHIIPWNVLKARCGNFDDQTLTILVAALQKQNKALVFITEEGEKVVKFARKGETKVAPVSDSDVEIVRLKKTLAMLTLQVNKLTNEVEKCRMQAASFAKAGHRSKALKLLKKKELRQQTLDKTIASLHSLEEILHQIQNAHTNKTVLEALKSGATMLKCMHSDLSIEGVEEVMDEVNETLSISQDIDSAIVSGNSYISETTGMGSSELDELERELENLTIRNTATIAQAGSPPYDLSSGRSSIGHQHPSSLLSRQLDFDEDRTAVNLPDVPAHSPVKTGIPKGRDKTALLS</sequence>
<feature type="region of interest" description="Disordered" evidence="12">
    <location>
        <begin position="392"/>
        <end position="415"/>
    </location>
</feature>
<reference evidence="14 15" key="1">
    <citation type="submission" date="2022-05" db="EMBL/GenBank/DDBJ databases">
        <authorList>
            <consortium name="Genoscope - CEA"/>
            <person name="William W."/>
        </authorList>
    </citation>
    <scope>NUCLEOTIDE SEQUENCE [LARGE SCALE GENOMIC DNA]</scope>
</reference>